<dbReference type="InterPro" id="IPR013762">
    <property type="entry name" value="Integrase-like_cat_sf"/>
</dbReference>
<dbReference type="RefSeq" id="WP_163346179.1">
    <property type="nucleotide sequence ID" value="NZ_CP048409.1"/>
</dbReference>
<protein>
    <submittedName>
        <fullName evidence="2">Uncharacterized protein</fullName>
    </submittedName>
</protein>
<accession>A0A6C0RC74</accession>
<proteinExistence type="predicted"/>
<name>A0A6C0RC74_9BACT</name>
<keyword evidence="3" id="KW-1185">Reference proteome</keyword>
<reference evidence="2 3" key="1">
    <citation type="submission" date="2020-02" db="EMBL/GenBank/DDBJ databases">
        <title>Genome sequencing for Draconibacterium sp. strain M1.</title>
        <authorList>
            <person name="Park S.-J."/>
        </authorList>
    </citation>
    <scope>NUCLEOTIDE SEQUENCE [LARGE SCALE GENOMIC DNA]</scope>
    <source>
        <strain evidence="2 3">M1</strain>
    </source>
</reference>
<evidence type="ECO:0000256" key="1">
    <source>
        <dbReference type="ARBA" id="ARBA00023172"/>
    </source>
</evidence>
<organism evidence="2 3">
    <name type="scientific">Draconibacterium halophilum</name>
    <dbReference type="NCBI Taxonomy" id="2706887"/>
    <lineage>
        <taxon>Bacteria</taxon>
        <taxon>Pseudomonadati</taxon>
        <taxon>Bacteroidota</taxon>
        <taxon>Bacteroidia</taxon>
        <taxon>Marinilabiliales</taxon>
        <taxon>Prolixibacteraceae</taxon>
        <taxon>Draconibacterium</taxon>
    </lineage>
</organism>
<dbReference type="GO" id="GO:0015074">
    <property type="term" value="P:DNA integration"/>
    <property type="evidence" value="ECO:0007669"/>
    <property type="project" value="InterPro"/>
</dbReference>
<dbReference type="KEGG" id="drc:G0Q07_11270"/>
<dbReference type="AlphaFoldDB" id="A0A6C0RC74"/>
<keyword evidence="1" id="KW-0233">DNA recombination</keyword>
<dbReference type="InterPro" id="IPR011010">
    <property type="entry name" value="DNA_brk_join_enz"/>
</dbReference>
<evidence type="ECO:0000313" key="2">
    <source>
        <dbReference type="EMBL" id="QIA08258.1"/>
    </source>
</evidence>
<dbReference type="EMBL" id="CP048409">
    <property type="protein sequence ID" value="QIA08258.1"/>
    <property type="molecule type" value="Genomic_DNA"/>
</dbReference>
<dbReference type="GO" id="GO:0006310">
    <property type="term" value="P:DNA recombination"/>
    <property type="evidence" value="ECO:0007669"/>
    <property type="project" value="UniProtKB-KW"/>
</dbReference>
<dbReference type="Gene3D" id="1.10.443.10">
    <property type="entry name" value="Intergrase catalytic core"/>
    <property type="match status" value="1"/>
</dbReference>
<dbReference type="GO" id="GO:0003677">
    <property type="term" value="F:DNA binding"/>
    <property type="evidence" value="ECO:0007669"/>
    <property type="project" value="InterPro"/>
</dbReference>
<dbReference type="SUPFAM" id="SSF56349">
    <property type="entry name" value="DNA breaking-rejoining enzymes"/>
    <property type="match status" value="1"/>
</dbReference>
<sequence>MAEFDVGLAQLQEVCNYFVEAEYPYFEELREAFKLLRTTGCRLQEIFEIERWTIVSGYEVSVQPQKGNQVRYITLSSEFASFLAAIENQYKPFLGRTSGQLEYLFNKINPFGGLFSGDRSIISYIYRYCFIRELNADGLTNAQIASIMGHNSETVVNNYLNAEVTSTIEITQPLPDPPIIDGITYPIISIGSQVFTTEPIKWVDSGGDSYDPGGIPGNNVLFGSLYYEAALQRLIPLIPTGWKLPSISDINEMKTFLGSDFDNSLNFLSDDPTFWSSVSTPRNSTGLSLRGGGYRAYNTSFRYLQRSEFWLEDTPDVNRRAVMEFRNYIYIPDIIASIPSDRWAFTVILIAVV</sequence>
<evidence type="ECO:0000313" key="3">
    <source>
        <dbReference type="Proteomes" id="UP000474630"/>
    </source>
</evidence>
<gene>
    <name evidence="2" type="ORF">G0Q07_11270</name>
</gene>
<dbReference type="Proteomes" id="UP000474630">
    <property type="component" value="Chromosome"/>
</dbReference>